<evidence type="ECO:0000256" key="6">
    <source>
        <dbReference type="ARBA" id="ARBA00022605"/>
    </source>
</evidence>
<keyword evidence="9" id="KW-0368">Histidine biosynthesis</keyword>
<dbReference type="STRING" id="414004.CENSYa_2037"/>
<evidence type="ECO:0000313" key="14">
    <source>
        <dbReference type="Proteomes" id="UP000000758"/>
    </source>
</evidence>
<evidence type="ECO:0000256" key="8">
    <source>
        <dbReference type="ARBA" id="ARBA00022898"/>
    </source>
</evidence>
<dbReference type="GO" id="GO:0030170">
    <property type="term" value="F:pyridoxal phosphate binding"/>
    <property type="evidence" value="ECO:0007669"/>
    <property type="project" value="InterPro"/>
</dbReference>
<gene>
    <name evidence="13" type="ordered locus">CENSYa_2037</name>
</gene>
<evidence type="ECO:0000256" key="7">
    <source>
        <dbReference type="ARBA" id="ARBA00022679"/>
    </source>
</evidence>
<dbReference type="KEGG" id="csy:CENSYa_2037"/>
<evidence type="ECO:0000256" key="4">
    <source>
        <dbReference type="ARBA" id="ARBA00012748"/>
    </source>
</evidence>
<dbReference type="CDD" id="cd00609">
    <property type="entry name" value="AAT_like"/>
    <property type="match status" value="1"/>
</dbReference>
<evidence type="ECO:0000256" key="10">
    <source>
        <dbReference type="ARBA" id="ARBA00047481"/>
    </source>
</evidence>
<evidence type="ECO:0000256" key="11">
    <source>
        <dbReference type="RuleBase" id="RU003693"/>
    </source>
</evidence>
<dbReference type="InterPro" id="IPR015424">
    <property type="entry name" value="PyrdxlP-dep_Trfase"/>
</dbReference>
<dbReference type="Gene3D" id="3.90.1150.10">
    <property type="entry name" value="Aspartate Aminotransferase, domain 1"/>
    <property type="match status" value="1"/>
</dbReference>
<evidence type="ECO:0000256" key="3">
    <source>
        <dbReference type="ARBA" id="ARBA00007970"/>
    </source>
</evidence>
<dbReference type="InterPro" id="IPR015422">
    <property type="entry name" value="PyrdxlP-dep_Trfase_small"/>
</dbReference>
<comment type="pathway">
    <text evidence="2">Amino-acid biosynthesis; L-histidine biosynthesis; L-histidine from 5-phospho-alpha-D-ribose 1-diphosphate: step 7/9.</text>
</comment>
<keyword evidence="7 13" id="KW-0808">Transferase</keyword>
<name>A0RZ73_CENSY</name>
<dbReference type="InterPro" id="IPR004839">
    <property type="entry name" value="Aminotransferase_I/II_large"/>
</dbReference>
<evidence type="ECO:0000256" key="9">
    <source>
        <dbReference type="ARBA" id="ARBA00023102"/>
    </source>
</evidence>
<dbReference type="GO" id="GO:0004400">
    <property type="term" value="F:histidinol-phosphate transaminase activity"/>
    <property type="evidence" value="ECO:0007669"/>
    <property type="project" value="UniProtKB-EC"/>
</dbReference>
<organism evidence="13 14">
    <name type="scientific">Cenarchaeum symbiosum (strain A)</name>
    <dbReference type="NCBI Taxonomy" id="414004"/>
    <lineage>
        <taxon>Archaea</taxon>
        <taxon>Nitrososphaerota</taxon>
        <taxon>Candidatus Cenarchaeales</taxon>
        <taxon>Candidatus Cenarchaeaceae</taxon>
        <taxon>Candidatus Cenarchaeum</taxon>
    </lineage>
</organism>
<accession>A0RZ73</accession>
<dbReference type="InterPro" id="IPR001917">
    <property type="entry name" value="Aminotrans_II_pyridoxalP_BS"/>
</dbReference>
<dbReference type="EMBL" id="DP000238">
    <property type="protein sequence ID" value="ABK78640.1"/>
    <property type="molecule type" value="Genomic_DNA"/>
</dbReference>
<dbReference type="EnsemblBacteria" id="ABK78640">
    <property type="protein sequence ID" value="ABK78640"/>
    <property type="gene ID" value="CENSYa_2037"/>
</dbReference>
<dbReference type="Pfam" id="PF00155">
    <property type="entry name" value="Aminotran_1_2"/>
    <property type="match status" value="1"/>
</dbReference>
<protein>
    <recommendedName>
        <fullName evidence="4">histidinol-phosphate transaminase</fullName>
        <ecNumber evidence="4">2.6.1.9</ecNumber>
    </recommendedName>
</protein>
<dbReference type="GO" id="GO:0000105">
    <property type="term" value="P:L-histidine biosynthetic process"/>
    <property type="evidence" value="ECO:0007669"/>
    <property type="project" value="UniProtKB-KW"/>
</dbReference>
<dbReference type="Proteomes" id="UP000000758">
    <property type="component" value="Chromosome"/>
</dbReference>
<evidence type="ECO:0000313" key="13">
    <source>
        <dbReference type="EMBL" id="ABK78640.1"/>
    </source>
</evidence>
<dbReference type="InterPro" id="IPR015421">
    <property type="entry name" value="PyrdxlP-dep_Trfase_major"/>
</dbReference>
<dbReference type="PROSITE" id="PS00599">
    <property type="entry name" value="AA_TRANSFER_CLASS_2"/>
    <property type="match status" value="1"/>
</dbReference>
<evidence type="ECO:0000256" key="2">
    <source>
        <dbReference type="ARBA" id="ARBA00005011"/>
    </source>
</evidence>
<dbReference type="Gene3D" id="3.40.640.10">
    <property type="entry name" value="Type I PLP-dependent aspartate aminotransferase-like (Major domain)"/>
    <property type="match status" value="1"/>
</dbReference>
<evidence type="ECO:0000259" key="12">
    <source>
        <dbReference type="Pfam" id="PF00155"/>
    </source>
</evidence>
<comment type="catalytic activity">
    <reaction evidence="10">
        <text>L-histidinol phosphate + 2-oxoglutarate = 3-(imidazol-4-yl)-2-oxopropyl phosphate + L-glutamate</text>
        <dbReference type="Rhea" id="RHEA:23744"/>
        <dbReference type="ChEBI" id="CHEBI:16810"/>
        <dbReference type="ChEBI" id="CHEBI:29985"/>
        <dbReference type="ChEBI" id="CHEBI:57766"/>
        <dbReference type="ChEBI" id="CHEBI:57980"/>
        <dbReference type="EC" id="2.6.1.9"/>
    </reaction>
</comment>
<comment type="cofactor">
    <cofactor evidence="1 11">
        <name>pyridoxal 5'-phosphate</name>
        <dbReference type="ChEBI" id="CHEBI:597326"/>
    </cofactor>
</comment>
<evidence type="ECO:0000256" key="1">
    <source>
        <dbReference type="ARBA" id="ARBA00001933"/>
    </source>
</evidence>
<dbReference type="PATRIC" id="fig|414004.10.peg.1869"/>
<keyword evidence="6" id="KW-0028">Amino-acid biosynthesis</keyword>
<dbReference type="HOGENOM" id="CLU_017584_3_0_2"/>
<comment type="similarity">
    <text evidence="3">Belongs to the class-II pyridoxal-phosphate-dependent aminotransferase family. Histidinol-phosphate aminotransferase subfamily.</text>
</comment>
<dbReference type="PANTHER" id="PTHR43643">
    <property type="entry name" value="HISTIDINOL-PHOSPHATE AMINOTRANSFERASE 2"/>
    <property type="match status" value="1"/>
</dbReference>
<dbReference type="SUPFAM" id="SSF53383">
    <property type="entry name" value="PLP-dependent transferases"/>
    <property type="match status" value="1"/>
</dbReference>
<keyword evidence="5 13" id="KW-0032">Aminotransferase</keyword>
<feature type="domain" description="Aminotransferase class I/classII large" evidence="12">
    <location>
        <begin position="26"/>
        <end position="347"/>
    </location>
</feature>
<sequence length="354" mass="39698">MGWLAEKIAEYSKMAGHGKPVHSAGALKLDSNENFAIPKQLQADILNAARKKTDIREYPLGHAERLAEAIAAHMDMPKSMIAVGNGSDQLLDLIFTHFASKSTKLVTTRPTFGFVTERCALHGIPVTAVPYTEQMTLDMDLLEEKSKDADILYLDVPNNPTGYMPPEEWLRRLVQDFEGMVILDEAYGEFSDYSVIPWARHHDNLVVIKTLSKSFGIAALRLGYLAASPSFVEVFNRVIQYPYPINSIAVEAFLASLDRLPQINDSIQVVKAERDRVTEALREHDAFEVFDSHANFVLFDARGSYQRLHTALLEQGILIRKLGKIGSREGCLRVTIGTHEMNSKFLLAIRDLLR</sequence>
<dbReference type="EC" id="2.6.1.9" evidence="4"/>
<reference evidence="13 14" key="1">
    <citation type="journal article" date="2006" name="Proc. Natl. Acad. Sci. U.S.A.">
        <title>Genomic analysis of the uncultivated marine crenarchaeote Cenarchaeum symbiosum.</title>
        <authorList>
            <person name="Hallam S.J."/>
            <person name="Konstantinidis K.T."/>
            <person name="Putnam N."/>
            <person name="Schleper C."/>
            <person name="Watanabe Y."/>
            <person name="Sugahara J."/>
            <person name="Preston C."/>
            <person name="de la Torre J."/>
            <person name="Richardson P.M."/>
            <person name="DeLong E.F."/>
        </authorList>
    </citation>
    <scope>NUCLEOTIDE SEQUENCE [LARGE SCALE GENOMIC DNA]</scope>
    <source>
        <strain evidence="14">A</strain>
    </source>
</reference>
<proteinExistence type="inferred from homology"/>
<dbReference type="InterPro" id="IPR050106">
    <property type="entry name" value="HistidinolP_aminotransfase"/>
</dbReference>
<keyword evidence="8 11" id="KW-0663">Pyridoxal phosphate</keyword>
<dbReference type="AlphaFoldDB" id="A0RZ73"/>
<dbReference type="PANTHER" id="PTHR43643:SF6">
    <property type="entry name" value="HISTIDINOL-PHOSPHATE AMINOTRANSFERASE"/>
    <property type="match status" value="1"/>
</dbReference>
<evidence type="ECO:0000256" key="5">
    <source>
        <dbReference type="ARBA" id="ARBA00022576"/>
    </source>
</evidence>
<keyword evidence="14" id="KW-1185">Reference proteome</keyword>